<dbReference type="SMART" id="SM00248">
    <property type="entry name" value="ANK"/>
    <property type="match status" value="6"/>
</dbReference>
<dbReference type="SUPFAM" id="SSF48403">
    <property type="entry name" value="Ankyrin repeat"/>
    <property type="match status" value="1"/>
</dbReference>
<dbReference type="InterPro" id="IPR036770">
    <property type="entry name" value="Ankyrin_rpt-contain_sf"/>
</dbReference>
<organism evidence="1">
    <name type="scientific">Bandra megavirus</name>
    <dbReference type="NCBI Taxonomy" id="2071566"/>
    <lineage>
        <taxon>Viruses</taxon>
        <taxon>Varidnaviria</taxon>
        <taxon>Bamfordvirae</taxon>
        <taxon>Nucleocytoviricota</taxon>
        <taxon>Megaviricetes</taxon>
        <taxon>Imitervirales</taxon>
        <taxon>Mimiviridae</taxon>
        <taxon>Megamimivirinae</taxon>
        <taxon>Megavirus</taxon>
    </lineage>
</organism>
<name>A0A2K9V788_9VIRU</name>
<dbReference type="Gene3D" id="1.25.40.20">
    <property type="entry name" value="Ankyrin repeat-containing domain"/>
    <property type="match status" value="1"/>
</dbReference>
<dbReference type="PANTHER" id="PTHR24118">
    <property type="entry name" value="POTE ANKYRIN DOMAIN"/>
    <property type="match status" value="1"/>
</dbReference>
<dbReference type="EMBL" id="MG779303">
    <property type="protein sequence ID" value="AUV58071.1"/>
    <property type="molecule type" value="Genomic_DNA"/>
</dbReference>
<reference evidence="1" key="1">
    <citation type="submission" date="2018-01" db="EMBL/GenBank/DDBJ databases">
        <title>Draft genome sequence of Bandra megavirus.</title>
        <authorList>
            <person name="Chatterjee A."/>
            <person name="Yadav R."/>
            <person name="Kondabagil K."/>
        </authorList>
    </citation>
    <scope>NUCLEOTIDE SEQUENCE</scope>
    <source>
        <strain evidence="1">KK-1</strain>
    </source>
</reference>
<dbReference type="PANTHER" id="PTHR24118:SF99">
    <property type="entry name" value="POTE ANKYRIN DOMAIN FAMILY MEMBER 3C-RELATED"/>
    <property type="match status" value="1"/>
</dbReference>
<evidence type="ECO:0000313" key="1">
    <source>
        <dbReference type="EMBL" id="AUV58071.1"/>
    </source>
</evidence>
<dbReference type="InterPro" id="IPR002110">
    <property type="entry name" value="Ankyrin_rpt"/>
</dbReference>
<sequence length="352" mass="40421">MSFECYHYESAYNCSPYVRCIHFTPLMYLISDKCRFGNNVIIDYIINNKSEINLTNDLGWTALMIACADYQKCFSIDIIQKLLEYGADVNIQNNKKETALMLLLKYKSNDNGYEIVKMLINYGANVNIQNNQGLIALFDAAVYDNLLTCQLLIDHGSNINLADNSNMTILMHVCTTYDSNINIIKLLLDNGANINTIDKSNLSALLYAAKNMKDVYFKSNDTRLPIILLLLEYGADYTINSPIIRGSKYKDRHLFKYLKIDDIAKCINVINKLAIKKTNFANLCGEIISVNPSYHAKPDSFRFGIISMNWNIKTNNIEKNISWKNLEYFNYFGIYDYDSLIYKITDAVKYID</sequence>
<accession>A0A2K9V788</accession>
<dbReference type="PROSITE" id="PS50088">
    <property type="entry name" value="ANK_REPEAT"/>
    <property type="match status" value="4"/>
</dbReference>
<dbReference type="Pfam" id="PF12796">
    <property type="entry name" value="Ank_2"/>
    <property type="match status" value="2"/>
</dbReference>
<protein>
    <submittedName>
        <fullName evidence="1">Ankyrin repeat protein</fullName>
    </submittedName>
</protein>
<proteinExistence type="predicted"/>